<dbReference type="GO" id="GO:0007015">
    <property type="term" value="P:actin filament organization"/>
    <property type="evidence" value="ECO:0007669"/>
    <property type="project" value="TreeGrafter"/>
</dbReference>
<dbReference type="AlphaFoldDB" id="A0AAV5S5I7"/>
<dbReference type="GO" id="GO:0051015">
    <property type="term" value="F:actin filament binding"/>
    <property type="evidence" value="ECO:0007669"/>
    <property type="project" value="TreeGrafter"/>
</dbReference>
<feature type="compositionally biased region" description="Basic residues" evidence="1">
    <location>
        <begin position="202"/>
        <end position="214"/>
    </location>
</feature>
<organism evidence="3 4">
    <name type="scientific">Maudiozyma humilis</name>
    <name type="common">Sour dough yeast</name>
    <name type="synonym">Kazachstania humilis</name>
    <dbReference type="NCBI Taxonomy" id="51915"/>
    <lineage>
        <taxon>Eukaryota</taxon>
        <taxon>Fungi</taxon>
        <taxon>Dikarya</taxon>
        <taxon>Ascomycota</taxon>
        <taxon>Saccharomycotina</taxon>
        <taxon>Saccharomycetes</taxon>
        <taxon>Saccharomycetales</taxon>
        <taxon>Saccharomycetaceae</taxon>
        <taxon>Maudiozyma</taxon>
    </lineage>
</organism>
<feature type="domain" description="Calponin-homology (CH)" evidence="2">
    <location>
        <begin position="75"/>
        <end position="185"/>
    </location>
</feature>
<evidence type="ECO:0000259" key="2">
    <source>
        <dbReference type="PROSITE" id="PS50021"/>
    </source>
</evidence>
<dbReference type="Proteomes" id="UP001377567">
    <property type="component" value="Unassembled WGS sequence"/>
</dbReference>
<dbReference type="InterPro" id="IPR001715">
    <property type="entry name" value="CH_dom"/>
</dbReference>
<dbReference type="Gene3D" id="1.10.418.10">
    <property type="entry name" value="Calponin-like domain"/>
    <property type="match status" value="1"/>
</dbReference>
<dbReference type="InterPro" id="IPR036872">
    <property type="entry name" value="CH_dom_sf"/>
</dbReference>
<dbReference type="PRINTS" id="PR00888">
    <property type="entry name" value="SM22CALPONIN"/>
</dbReference>
<reference evidence="3 4" key="1">
    <citation type="journal article" date="2023" name="Elife">
        <title>Identification of key yeast species and microbe-microbe interactions impacting larval growth of Drosophila in the wild.</title>
        <authorList>
            <person name="Mure A."/>
            <person name="Sugiura Y."/>
            <person name="Maeda R."/>
            <person name="Honda K."/>
            <person name="Sakurai N."/>
            <person name="Takahashi Y."/>
            <person name="Watada M."/>
            <person name="Katoh T."/>
            <person name="Gotoh A."/>
            <person name="Gotoh Y."/>
            <person name="Taniguchi I."/>
            <person name="Nakamura K."/>
            <person name="Hayashi T."/>
            <person name="Katayama T."/>
            <person name="Uemura T."/>
            <person name="Hattori Y."/>
        </authorList>
    </citation>
    <scope>NUCLEOTIDE SEQUENCE [LARGE SCALE GENOMIC DNA]</scope>
    <source>
        <strain evidence="3 4">KH-74</strain>
    </source>
</reference>
<evidence type="ECO:0000313" key="3">
    <source>
        <dbReference type="EMBL" id="GMM59125.1"/>
    </source>
</evidence>
<dbReference type="InterPro" id="IPR003096">
    <property type="entry name" value="SM22_calponin"/>
</dbReference>
<keyword evidence="4" id="KW-1185">Reference proteome</keyword>
<dbReference type="PANTHER" id="PTHR47385">
    <property type="entry name" value="CALPONIN"/>
    <property type="match status" value="1"/>
</dbReference>
<dbReference type="GO" id="GO:0015629">
    <property type="term" value="C:actin cytoskeleton"/>
    <property type="evidence" value="ECO:0007669"/>
    <property type="project" value="TreeGrafter"/>
</dbReference>
<gene>
    <name evidence="3" type="ORF">DAKH74_057420</name>
</gene>
<dbReference type="EMBL" id="BTGD01000025">
    <property type="protein sequence ID" value="GMM59125.1"/>
    <property type="molecule type" value="Genomic_DNA"/>
</dbReference>
<sequence>MLQPLPSRQAIPSADTFGCELAWTEKRHSQPYRDAPTNRPITATTLTTAMSYGIKPDVTSLDDDLKALRQGKFDQSAIRDIQHWIYVTVLKEEVPAEPLLDSLKSGVTLCKLANTLAGADVGAAQIKWKESRMPFVQMEQISQFLSFARQYGVPEDELFQTVDLFEDKDPASVYQALKSLSRYANKKHPDMFPVLGPQLATKKPRPPVKQKPKHLQGDSGWSTAEYGYMKGASQGSEGIVFGQRRNIL</sequence>
<dbReference type="PANTHER" id="PTHR47385:SF14">
    <property type="entry name" value="TRANSGELIN"/>
    <property type="match status" value="1"/>
</dbReference>
<dbReference type="SUPFAM" id="SSF47576">
    <property type="entry name" value="Calponin-homology domain, CH-domain"/>
    <property type="match status" value="1"/>
</dbReference>
<feature type="region of interest" description="Disordered" evidence="1">
    <location>
        <begin position="197"/>
        <end position="220"/>
    </location>
</feature>
<evidence type="ECO:0000313" key="4">
    <source>
        <dbReference type="Proteomes" id="UP001377567"/>
    </source>
</evidence>
<dbReference type="SMART" id="SM00033">
    <property type="entry name" value="CH"/>
    <property type="match status" value="1"/>
</dbReference>
<dbReference type="Pfam" id="PF00307">
    <property type="entry name" value="CH"/>
    <property type="match status" value="1"/>
</dbReference>
<protein>
    <submittedName>
        <fullName evidence="3">Scp1 protein</fullName>
    </submittedName>
</protein>
<proteinExistence type="predicted"/>
<dbReference type="InterPro" id="IPR050606">
    <property type="entry name" value="Calponin-like"/>
</dbReference>
<name>A0AAV5S5I7_MAUHU</name>
<evidence type="ECO:0000256" key="1">
    <source>
        <dbReference type="SAM" id="MobiDB-lite"/>
    </source>
</evidence>
<comment type="caution">
    <text evidence="3">The sequence shown here is derived from an EMBL/GenBank/DDBJ whole genome shotgun (WGS) entry which is preliminary data.</text>
</comment>
<dbReference type="PROSITE" id="PS50021">
    <property type="entry name" value="CH"/>
    <property type="match status" value="1"/>
</dbReference>
<accession>A0AAV5S5I7</accession>